<dbReference type="GO" id="GO:0004639">
    <property type="term" value="F:phosphoribosylaminoimidazolesuccinocarboxamide synthase activity"/>
    <property type="evidence" value="ECO:0007669"/>
    <property type="project" value="UniProtKB-EC"/>
</dbReference>
<evidence type="ECO:0000256" key="1">
    <source>
        <dbReference type="ARBA" id="ARBA00004672"/>
    </source>
</evidence>
<dbReference type="OrthoDB" id="9991235at2759"/>
<dbReference type="SUPFAM" id="SSF56104">
    <property type="entry name" value="SAICAR synthase-like"/>
    <property type="match status" value="1"/>
</dbReference>
<reference evidence="11 12" key="1">
    <citation type="journal article" date="2018" name="BMC Genomics">
        <title>Genomic evidence for intraspecific hybridization in a clonal and extremely halotolerant yeast.</title>
        <authorList>
            <person name="Gostincar C."/>
            <person name="Stajich J.E."/>
            <person name="Zupancic J."/>
            <person name="Zalar P."/>
            <person name="Gunde-Cimerman N."/>
        </authorList>
    </citation>
    <scope>NUCLEOTIDE SEQUENCE [LARGE SCALE GENOMIC DNA]</scope>
    <source>
        <strain evidence="11 12">EXF-2682</strain>
    </source>
</reference>
<comment type="pathway">
    <text evidence="1">Purine metabolism; IMP biosynthesis via de novo pathway; 5-amino-1-(5-phospho-D-ribosyl)imidazole-4-carboxamide from 5-amino-1-(5-phospho-D-ribosyl)imidazole-4-carboxylate: step 1/2.</text>
</comment>
<dbReference type="Proteomes" id="UP000269276">
    <property type="component" value="Unassembled WGS sequence"/>
</dbReference>
<keyword evidence="8" id="KW-0067">ATP-binding</keyword>
<dbReference type="PANTHER" id="PTHR43700">
    <property type="entry name" value="PHOSPHORIBOSYLAMINOIMIDAZOLE-SUCCINOCARBOXAMIDE SYNTHASE"/>
    <property type="match status" value="1"/>
</dbReference>
<gene>
    <name evidence="11" type="ORF">D0863_08805</name>
</gene>
<sequence length="523" mass="57740">MLQRILGHAEHAQDVRPVGLLHRLQIDVFEIIADLLHRSIVHQHVQLAEFLDVRLDGVLAERFLSDVALGKLASSSGLLDLLLGHLSIFFFLGEIADGHVGTLSGKADGYGAADSGVATGDERGLVLEKPATFIFLQRWVALLVPELELGEVGSRRELRVETWTAGLVLWCQSLPRPDGLAIAIQSNPLFRKWQSASECSGAFGKWQGERTSIEEPTRNMSSDQVVTKIDLESHGFKKVASGKVREIYELDNDTLLFVATDRISAYDVILDNGIPTKGALLTQLSAHWFSLIASELPHLQTHLLTTSLPPSIPASLRPALANRTMQVRKHPILPLESIVRGYITGSAWAEYQRSGTVHGIPMPAGLKESQKLERPIWTPSTKAEQGAHDDNISPAKAREIVGEEVARKVEEVSLRVYGMARDYAEARGILIADTKFEFGLDPTTNEIVLVDEVLTPDSSRFWPAEGYEVGKGQSSYDKQYLRDWLVSSGLKGKQGVSMPEEVAQETGRKYREAYAKITGKEWA</sequence>
<evidence type="ECO:0000256" key="6">
    <source>
        <dbReference type="ARBA" id="ARBA00022741"/>
    </source>
</evidence>
<protein>
    <recommendedName>
        <fullName evidence="4">Phosphoribosylaminoimidazole-succinocarboxamide synthase</fullName>
        <ecNumber evidence="3">6.3.2.6</ecNumber>
    </recommendedName>
    <alternativeName>
        <fullName evidence="9">SAICAR synthetase</fullName>
    </alternativeName>
</protein>
<dbReference type="HAMAP" id="MF_00137">
    <property type="entry name" value="SAICAR_synth"/>
    <property type="match status" value="1"/>
</dbReference>
<dbReference type="Gene3D" id="3.30.470.20">
    <property type="entry name" value="ATP-grasp fold, B domain"/>
    <property type="match status" value="1"/>
</dbReference>
<dbReference type="NCBIfam" id="TIGR00081">
    <property type="entry name" value="purC"/>
    <property type="match status" value="1"/>
</dbReference>
<dbReference type="PROSITE" id="PS01058">
    <property type="entry name" value="SAICAR_SYNTHETASE_2"/>
    <property type="match status" value="1"/>
</dbReference>
<dbReference type="GO" id="GO:0006189">
    <property type="term" value="P:'de novo' IMP biosynthetic process"/>
    <property type="evidence" value="ECO:0007669"/>
    <property type="project" value="UniProtKB-UniPathway"/>
</dbReference>
<dbReference type="InterPro" id="IPR001636">
    <property type="entry name" value="SAICAR_synth"/>
</dbReference>
<evidence type="ECO:0000256" key="3">
    <source>
        <dbReference type="ARBA" id="ARBA00012217"/>
    </source>
</evidence>
<evidence type="ECO:0000256" key="9">
    <source>
        <dbReference type="ARBA" id="ARBA00030409"/>
    </source>
</evidence>
<dbReference type="VEuPathDB" id="FungiDB:BTJ68_09486"/>
<feature type="domain" description="SAICAR synthetase/ADE2 N-terminal" evidence="10">
    <location>
        <begin position="239"/>
        <end position="496"/>
    </location>
</feature>
<dbReference type="GO" id="GO:0005737">
    <property type="term" value="C:cytoplasm"/>
    <property type="evidence" value="ECO:0007669"/>
    <property type="project" value="TreeGrafter"/>
</dbReference>
<evidence type="ECO:0000313" key="12">
    <source>
        <dbReference type="Proteomes" id="UP000269276"/>
    </source>
</evidence>
<proteinExistence type="inferred from homology"/>
<keyword evidence="7" id="KW-0658">Purine biosynthesis</keyword>
<dbReference type="InterPro" id="IPR028923">
    <property type="entry name" value="SAICAR_synt/ADE2_N"/>
</dbReference>
<keyword evidence="6" id="KW-0547">Nucleotide-binding</keyword>
<dbReference type="FunFam" id="3.30.470.20:FF:000015">
    <property type="entry name" value="Phosphoribosylaminoimidazole-succinocarboxamide synthase"/>
    <property type="match status" value="1"/>
</dbReference>
<dbReference type="PROSITE" id="PS01057">
    <property type="entry name" value="SAICAR_SYNTHETASE_1"/>
    <property type="match status" value="1"/>
</dbReference>
<dbReference type="CDD" id="cd01414">
    <property type="entry name" value="SAICAR_synt_Sc"/>
    <property type="match status" value="1"/>
</dbReference>
<evidence type="ECO:0000256" key="7">
    <source>
        <dbReference type="ARBA" id="ARBA00022755"/>
    </source>
</evidence>
<evidence type="ECO:0000256" key="8">
    <source>
        <dbReference type="ARBA" id="ARBA00022840"/>
    </source>
</evidence>
<comment type="similarity">
    <text evidence="2">Belongs to the SAICAR synthetase family.</text>
</comment>
<dbReference type="PANTHER" id="PTHR43700:SF1">
    <property type="entry name" value="PHOSPHORIBOSYLAMINOIMIDAZOLE-SUCCINOCARBOXAMIDE SYNTHASE"/>
    <property type="match status" value="1"/>
</dbReference>
<dbReference type="InterPro" id="IPR018236">
    <property type="entry name" value="SAICAR_synthetase_CS"/>
</dbReference>
<dbReference type="NCBIfam" id="NF010568">
    <property type="entry name" value="PRK13961.1"/>
    <property type="match status" value="1"/>
</dbReference>
<comment type="caution">
    <text evidence="11">The sequence shown here is derived from an EMBL/GenBank/DDBJ whole genome shotgun (WGS) entry which is preliminary data.</text>
</comment>
<evidence type="ECO:0000256" key="5">
    <source>
        <dbReference type="ARBA" id="ARBA00022598"/>
    </source>
</evidence>
<evidence type="ECO:0000256" key="2">
    <source>
        <dbReference type="ARBA" id="ARBA00010190"/>
    </source>
</evidence>
<keyword evidence="5" id="KW-0436">Ligase</keyword>
<evidence type="ECO:0000259" key="10">
    <source>
        <dbReference type="Pfam" id="PF01259"/>
    </source>
</evidence>
<name>A0A3M7DPR6_HORWE</name>
<accession>A0A3M7DPR6</accession>
<organism evidence="11 12">
    <name type="scientific">Hortaea werneckii</name>
    <name type="common">Black yeast</name>
    <name type="synonym">Cladosporium werneckii</name>
    <dbReference type="NCBI Taxonomy" id="91943"/>
    <lineage>
        <taxon>Eukaryota</taxon>
        <taxon>Fungi</taxon>
        <taxon>Dikarya</taxon>
        <taxon>Ascomycota</taxon>
        <taxon>Pezizomycotina</taxon>
        <taxon>Dothideomycetes</taxon>
        <taxon>Dothideomycetidae</taxon>
        <taxon>Mycosphaerellales</taxon>
        <taxon>Teratosphaeriaceae</taxon>
        <taxon>Hortaea</taxon>
    </lineage>
</organism>
<dbReference type="UniPathway" id="UPA00074">
    <property type="reaction ID" value="UER00131"/>
</dbReference>
<dbReference type="AlphaFoldDB" id="A0A3M7DPR6"/>
<dbReference type="Gene3D" id="3.30.200.20">
    <property type="entry name" value="Phosphorylase Kinase, domain 1"/>
    <property type="match status" value="1"/>
</dbReference>
<dbReference type="EMBL" id="QWIP01000334">
    <property type="protein sequence ID" value="RMY65886.1"/>
    <property type="molecule type" value="Genomic_DNA"/>
</dbReference>
<dbReference type="Pfam" id="PF01259">
    <property type="entry name" value="SAICAR_synt"/>
    <property type="match status" value="1"/>
</dbReference>
<evidence type="ECO:0000256" key="4">
    <source>
        <dbReference type="ARBA" id="ARBA00016460"/>
    </source>
</evidence>
<evidence type="ECO:0000313" key="11">
    <source>
        <dbReference type="EMBL" id="RMY65886.1"/>
    </source>
</evidence>
<dbReference type="EC" id="6.3.2.6" evidence="3"/>
<dbReference type="GO" id="GO:0005524">
    <property type="term" value="F:ATP binding"/>
    <property type="evidence" value="ECO:0007669"/>
    <property type="project" value="UniProtKB-KW"/>
</dbReference>